<dbReference type="PROSITE" id="PS51450">
    <property type="entry name" value="LRR"/>
    <property type="match status" value="1"/>
</dbReference>
<keyword evidence="5" id="KW-0812">Transmembrane</keyword>
<dbReference type="PANTHER" id="PTHR46473:SF10">
    <property type="entry name" value="LD45603P-RELATED"/>
    <property type="match status" value="1"/>
</dbReference>
<evidence type="ECO:0000256" key="2">
    <source>
        <dbReference type="ARBA" id="ARBA00022448"/>
    </source>
</evidence>
<dbReference type="SUPFAM" id="SSF52058">
    <property type="entry name" value="L domain-like"/>
    <property type="match status" value="1"/>
</dbReference>
<proteinExistence type="predicted"/>
<evidence type="ECO:0000256" key="5">
    <source>
        <dbReference type="ARBA" id="ARBA00022692"/>
    </source>
</evidence>
<dbReference type="RefSeq" id="XP_051067737.1">
    <property type="nucleotide sequence ID" value="XM_051219179.1"/>
</dbReference>
<evidence type="ECO:0000256" key="7">
    <source>
        <dbReference type="ARBA" id="ARBA00022737"/>
    </source>
</evidence>
<reference evidence="14" key="1">
    <citation type="journal article" date="2012" name="Nat. Genet.">
        <title>Whole-genome sequence of Schistosoma haematobium.</title>
        <authorList>
            <person name="Young N.D."/>
            <person name="Jex A.R."/>
            <person name="Li B."/>
            <person name="Liu S."/>
            <person name="Yang L."/>
            <person name="Xiong Z."/>
            <person name="Li Y."/>
            <person name="Cantacessi C."/>
            <person name="Hall R.S."/>
            <person name="Xu X."/>
            <person name="Chen F."/>
            <person name="Wu X."/>
            <person name="Zerlotini A."/>
            <person name="Oliveira G."/>
            <person name="Hofmann A."/>
            <person name="Zhang G."/>
            <person name="Fang X."/>
            <person name="Kang Y."/>
            <person name="Campbell B.E."/>
            <person name="Loukas A."/>
            <person name="Ranganathan S."/>
            <person name="Rollinson D."/>
            <person name="Rinaldi G."/>
            <person name="Brindley P.J."/>
            <person name="Yang H."/>
            <person name="Wang J."/>
            <person name="Wang J."/>
            <person name="Gasser R.B."/>
        </authorList>
    </citation>
    <scope>NUCLEOTIDE SEQUENCE</scope>
</reference>
<dbReference type="PANTHER" id="PTHR46473">
    <property type="entry name" value="GH08155P"/>
    <property type="match status" value="1"/>
</dbReference>
<gene>
    <name evidence="14" type="primary">LRRC63</name>
    <name evidence="14" type="ORF">MS3_00010778</name>
</gene>
<evidence type="ECO:0000256" key="11">
    <source>
        <dbReference type="ARBA" id="ARBA00023157"/>
    </source>
</evidence>
<evidence type="ECO:0000256" key="8">
    <source>
        <dbReference type="ARBA" id="ARBA00022989"/>
    </source>
</evidence>
<evidence type="ECO:0000313" key="14">
    <source>
        <dbReference type="EMBL" id="KAH9585016.1"/>
    </source>
</evidence>
<evidence type="ECO:0000256" key="13">
    <source>
        <dbReference type="SAM" id="MobiDB-lite"/>
    </source>
</evidence>
<evidence type="ECO:0000313" key="15">
    <source>
        <dbReference type="Proteomes" id="UP000471633"/>
    </source>
</evidence>
<organism evidence="14 15">
    <name type="scientific">Schistosoma haematobium</name>
    <name type="common">Blood fluke</name>
    <dbReference type="NCBI Taxonomy" id="6185"/>
    <lineage>
        <taxon>Eukaryota</taxon>
        <taxon>Metazoa</taxon>
        <taxon>Spiralia</taxon>
        <taxon>Lophotrochozoa</taxon>
        <taxon>Platyhelminthes</taxon>
        <taxon>Trematoda</taxon>
        <taxon>Digenea</taxon>
        <taxon>Strigeidida</taxon>
        <taxon>Schistosomatoidea</taxon>
        <taxon>Schistosomatidae</taxon>
        <taxon>Schistosoma</taxon>
    </lineage>
</organism>
<dbReference type="InterPro" id="IPR001611">
    <property type="entry name" value="Leu-rich_rpt"/>
</dbReference>
<dbReference type="InterPro" id="IPR032675">
    <property type="entry name" value="LRR_dom_sf"/>
</dbReference>
<sequence length="588" mass="67809">MDGLILFRRPRKIPKSKLSENNNNVYKPRETKISIAKKNSASNSHLPISNSIVFSSTGTTINFMNKNKNKRQGDVANFVNNGFGCLFIKGGMLNKTFNEIENASGSHNNNSNSNSNNNNNNNNNNEFQYPIEMCNHFQISDHTETTHNLKQLKSTNTTGFFSKNNFNDILEIISKPIKRTPLYHGLILIARELRNALTRTIDTNIICSIEKIPRNFQQSLNNYQVNYAIILKEKLNQNQLIWYDSSEENTMKLIKFQKNLKFNEFYQATYVKPEQVKLLDSYYSGGSSVSLEACQLKYLPDLSAFYVTLRFLNLSRNYLEDLPNDFCLLNNLEFLSLRSNPLHKVPKSIAKLKQLKSLNLSYCLIENLTYEFYDLKSIEQLDLSYNRLIYLDSRIKNLEHLKVLKLNGNDLTGIPPGLLCLCEKALESLNLNDNPLLCLFPKEFKNNSLVEIQSLRVLACLKMRDLLNDMNIQNQGTSREKPEQYILITNSEENNANFFEFQKVSDKEESTMSNELLSPIGSCCWCGMDRYDQKNTICIHCVDVFKYSTVPICMLCCGIQCVTEVKQCSTSEQFAKRYYKSYENYTNR</sequence>
<keyword evidence="8" id="KW-1133">Transmembrane helix</keyword>
<keyword evidence="7" id="KW-0677">Repeat</keyword>
<keyword evidence="10" id="KW-0472">Membrane</keyword>
<evidence type="ECO:0000256" key="3">
    <source>
        <dbReference type="ARBA" id="ARBA00022475"/>
    </source>
</evidence>
<feature type="compositionally biased region" description="Low complexity" evidence="13">
    <location>
        <begin position="108"/>
        <end position="125"/>
    </location>
</feature>
<name>A0A922IQT5_SCHHA</name>
<dbReference type="EMBL" id="AMPZ03000004">
    <property type="protein sequence ID" value="KAH9585016.1"/>
    <property type="molecule type" value="Genomic_DNA"/>
</dbReference>
<comment type="subcellular location">
    <subcellularLocation>
        <location evidence="1">Cell membrane</location>
        <topology evidence="1">Single-pass membrane protein</topology>
    </subcellularLocation>
</comment>
<evidence type="ECO:0000256" key="1">
    <source>
        <dbReference type="ARBA" id="ARBA00004162"/>
    </source>
</evidence>
<accession>A0A922IQT5</accession>
<dbReference type="GO" id="GO:0005886">
    <property type="term" value="C:plasma membrane"/>
    <property type="evidence" value="ECO:0007669"/>
    <property type="project" value="UniProtKB-SubCell"/>
</dbReference>
<comment type="caution">
    <text evidence="14">The sequence shown here is derived from an EMBL/GenBank/DDBJ whole genome shotgun (WGS) entry which is preliminary data.</text>
</comment>
<keyword evidence="9" id="KW-0406">Ion transport</keyword>
<keyword evidence="6" id="KW-0732">Signal</keyword>
<keyword evidence="11" id="KW-1015">Disulfide bond</keyword>
<dbReference type="Gene3D" id="3.80.10.10">
    <property type="entry name" value="Ribonuclease Inhibitor"/>
    <property type="match status" value="1"/>
</dbReference>
<keyword evidence="3" id="KW-1003">Cell membrane</keyword>
<dbReference type="SMART" id="SM00369">
    <property type="entry name" value="LRR_TYP"/>
    <property type="match status" value="5"/>
</dbReference>
<dbReference type="Proteomes" id="UP000471633">
    <property type="component" value="Unassembled WGS sequence"/>
</dbReference>
<evidence type="ECO:0000256" key="10">
    <source>
        <dbReference type="ARBA" id="ARBA00023136"/>
    </source>
</evidence>
<dbReference type="Pfam" id="PF00560">
    <property type="entry name" value="LRR_1"/>
    <property type="match status" value="3"/>
</dbReference>
<keyword evidence="4" id="KW-0433">Leucine-rich repeat</keyword>
<keyword evidence="12" id="KW-0407">Ion channel</keyword>
<dbReference type="GO" id="GO:0034220">
    <property type="term" value="P:monoatomic ion transmembrane transport"/>
    <property type="evidence" value="ECO:0007669"/>
    <property type="project" value="UniProtKB-KW"/>
</dbReference>
<protein>
    <submittedName>
        <fullName evidence="14">Leucine-rich repeat-containing protein 63</fullName>
    </submittedName>
</protein>
<reference evidence="14" key="3">
    <citation type="submission" date="2021-06" db="EMBL/GenBank/DDBJ databases">
        <title>Chromosome-level genome assembly for S. haematobium.</title>
        <authorList>
            <person name="Stroehlein A.J."/>
        </authorList>
    </citation>
    <scope>NUCLEOTIDE SEQUENCE</scope>
</reference>
<dbReference type="Pfam" id="PF13855">
    <property type="entry name" value="LRR_8"/>
    <property type="match status" value="1"/>
</dbReference>
<dbReference type="InterPro" id="IPR003591">
    <property type="entry name" value="Leu-rich_rpt_typical-subtyp"/>
</dbReference>
<reference evidence="14" key="2">
    <citation type="journal article" date="2019" name="Gigascience">
        <title>High-quality Schistosoma haematobium genome achieved by single-molecule and long-range sequencing.</title>
        <authorList>
            <person name="Stroehlein A.J."/>
            <person name="Korhonen P.K."/>
            <person name="Chong T.M."/>
            <person name="Lim Y.L."/>
            <person name="Chan K.G."/>
            <person name="Webster B."/>
            <person name="Rollinson D."/>
            <person name="Brindley P.J."/>
            <person name="Gasser R.B."/>
            <person name="Young N.D."/>
        </authorList>
    </citation>
    <scope>NUCLEOTIDE SEQUENCE</scope>
</reference>
<dbReference type="InterPro" id="IPR051432">
    <property type="entry name" value="KCNMA1_auxiliary"/>
</dbReference>
<evidence type="ECO:0000256" key="12">
    <source>
        <dbReference type="ARBA" id="ARBA00023303"/>
    </source>
</evidence>
<keyword evidence="15" id="KW-1185">Reference proteome</keyword>
<dbReference type="GeneID" id="24588199"/>
<dbReference type="CTD" id="220416"/>
<evidence type="ECO:0000256" key="6">
    <source>
        <dbReference type="ARBA" id="ARBA00022729"/>
    </source>
</evidence>
<dbReference type="KEGG" id="shx:MS3_00010778"/>
<feature type="region of interest" description="Disordered" evidence="13">
    <location>
        <begin position="104"/>
        <end position="127"/>
    </location>
</feature>
<reference evidence="14" key="4">
    <citation type="journal article" date="2022" name="PLoS Pathog.">
        <title>Chromosome-level genome of Schistosoma haematobium underpins genome-wide explorations of molecular variation.</title>
        <authorList>
            <person name="Stroehlein A.J."/>
            <person name="Korhonen P.K."/>
            <person name="Lee V.V."/>
            <person name="Ralph S.A."/>
            <person name="Mentink-Kane M."/>
            <person name="You H."/>
            <person name="McManus D.P."/>
            <person name="Tchuente L.T."/>
            <person name="Stothard J.R."/>
            <person name="Kaur P."/>
            <person name="Dudchenko O."/>
            <person name="Aiden E.L."/>
            <person name="Yang B."/>
            <person name="Yang H."/>
            <person name="Emery A.M."/>
            <person name="Webster B.L."/>
            <person name="Brindley P.J."/>
            <person name="Rollinson D."/>
            <person name="Chang B.C.H."/>
            <person name="Gasser R.B."/>
            <person name="Young N.D."/>
        </authorList>
    </citation>
    <scope>NUCLEOTIDE SEQUENCE</scope>
</reference>
<evidence type="ECO:0000256" key="4">
    <source>
        <dbReference type="ARBA" id="ARBA00022614"/>
    </source>
</evidence>
<dbReference type="AlphaFoldDB" id="A0A922IQT5"/>
<keyword evidence="2" id="KW-0813">Transport</keyword>
<evidence type="ECO:0000256" key="9">
    <source>
        <dbReference type="ARBA" id="ARBA00023065"/>
    </source>
</evidence>